<reference evidence="3 4" key="1">
    <citation type="submission" date="2019-05" db="EMBL/GenBank/DDBJ databases">
        <title>Genome sequencing of F202Z8.</title>
        <authorList>
            <person name="Kwon Y.M."/>
        </authorList>
    </citation>
    <scope>NUCLEOTIDE SEQUENCE [LARGE SCALE GENOMIC DNA]</scope>
    <source>
        <strain evidence="3 4">F202Z8</strain>
    </source>
</reference>
<dbReference type="KEGG" id="asag:FGM00_04985"/>
<feature type="domain" description="DUF1206" evidence="2">
    <location>
        <begin position="12"/>
        <end position="78"/>
    </location>
</feature>
<feature type="domain" description="DUF1206" evidence="2">
    <location>
        <begin position="186"/>
        <end position="254"/>
    </location>
</feature>
<keyword evidence="1" id="KW-1133">Transmembrane helix</keyword>
<feature type="transmembrane region" description="Helical" evidence="1">
    <location>
        <begin position="136"/>
        <end position="154"/>
    </location>
</feature>
<feature type="transmembrane region" description="Helical" evidence="1">
    <location>
        <begin position="53"/>
        <end position="74"/>
    </location>
</feature>
<evidence type="ECO:0000259" key="2">
    <source>
        <dbReference type="Pfam" id="PF06724"/>
    </source>
</evidence>
<feature type="transmembrane region" description="Helical" evidence="1">
    <location>
        <begin position="181"/>
        <end position="202"/>
    </location>
</feature>
<evidence type="ECO:0000313" key="3">
    <source>
        <dbReference type="EMBL" id="QCW99496.1"/>
    </source>
</evidence>
<proteinExistence type="predicted"/>
<sequence>MDDRIKKIAKTGYASKGMVYALTGILAFGAAFGLGSTSEGKLGVLKFLQDQPFGNVLLGVLGLGLLCYSFWRFYQSIKDPENIGTDKKDVGKRIGFFFSGLVYLGLGIYSIYQITASSGGSGANKTSMIPSEYLNYIFYAIAIGLAIKAVFQFVKAYKGEFLKKFYLDTISNVSTRKTIKWLGYGGMISRGIVVGIVSYFFFVAADTASKGNIKGTSEAFAFLRKNSEGPWLMGLVALGLVAFGLYMFIMAKYRRFDD</sequence>
<dbReference type="InterPro" id="IPR009597">
    <property type="entry name" value="DUF1206"/>
</dbReference>
<name>A0A5B7SM08_9FLAO</name>
<feature type="transmembrane region" description="Helical" evidence="1">
    <location>
        <begin position="94"/>
        <end position="116"/>
    </location>
</feature>
<dbReference type="EMBL" id="CP040710">
    <property type="protein sequence ID" value="QCW99496.1"/>
    <property type="molecule type" value="Genomic_DNA"/>
</dbReference>
<dbReference type="RefSeq" id="WP_138851849.1">
    <property type="nucleotide sequence ID" value="NZ_CP040710.1"/>
</dbReference>
<evidence type="ECO:0000313" key="4">
    <source>
        <dbReference type="Proteomes" id="UP000310017"/>
    </source>
</evidence>
<feature type="transmembrane region" description="Helical" evidence="1">
    <location>
        <begin position="231"/>
        <end position="249"/>
    </location>
</feature>
<feature type="transmembrane region" description="Helical" evidence="1">
    <location>
        <begin position="12"/>
        <end position="33"/>
    </location>
</feature>
<keyword evidence="4" id="KW-1185">Reference proteome</keyword>
<protein>
    <submittedName>
        <fullName evidence="3">DUF1206 domain-containing protein</fullName>
    </submittedName>
</protein>
<accession>A0A5B7SM08</accession>
<dbReference type="AlphaFoldDB" id="A0A5B7SM08"/>
<dbReference type="Pfam" id="PF06724">
    <property type="entry name" value="DUF1206"/>
    <property type="match status" value="2"/>
</dbReference>
<dbReference type="OrthoDB" id="1490880at2"/>
<evidence type="ECO:0000256" key="1">
    <source>
        <dbReference type="SAM" id="Phobius"/>
    </source>
</evidence>
<gene>
    <name evidence="3" type="ORF">FGM00_04985</name>
</gene>
<keyword evidence="1" id="KW-0812">Transmembrane</keyword>
<organism evidence="3 4">
    <name type="scientific">Aggregatimonas sangjinii</name>
    <dbReference type="NCBI Taxonomy" id="2583587"/>
    <lineage>
        <taxon>Bacteria</taxon>
        <taxon>Pseudomonadati</taxon>
        <taxon>Bacteroidota</taxon>
        <taxon>Flavobacteriia</taxon>
        <taxon>Flavobacteriales</taxon>
        <taxon>Flavobacteriaceae</taxon>
        <taxon>Aggregatimonas</taxon>
    </lineage>
</organism>
<keyword evidence="1" id="KW-0472">Membrane</keyword>
<dbReference type="Proteomes" id="UP000310017">
    <property type="component" value="Chromosome"/>
</dbReference>